<accession>A0A1H0ZDB6</accession>
<keyword evidence="1" id="KW-0285">Flavoprotein</keyword>
<evidence type="ECO:0000313" key="5">
    <source>
        <dbReference type="Proteomes" id="UP000182690"/>
    </source>
</evidence>
<reference evidence="4 5" key="1">
    <citation type="submission" date="2016-10" db="EMBL/GenBank/DDBJ databases">
        <authorList>
            <person name="de Groot N.N."/>
        </authorList>
    </citation>
    <scope>NUCLEOTIDE SEQUENCE [LARGE SCALE GENOMIC DNA]</scope>
    <source>
        <strain evidence="4 5">DSM 22788</strain>
    </source>
</reference>
<dbReference type="CDD" id="cd04730">
    <property type="entry name" value="NPD_like"/>
    <property type="match status" value="1"/>
</dbReference>
<evidence type="ECO:0000256" key="2">
    <source>
        <dbReference type="ARBA" id="ARBA00022643"/>
    </source>
</evidence>
<dbReference type="RefSeq" id="WP_010157636.1">
    <property type="nucleotide sequence ID" value="NZ_FNKB01000001.1"/>
</dbReference>
<name>A0A1H0ZDB6_9MICO</name>
<dbReference type="EMBL" id="FNKB01000001">
    <property type="protein sequence ID" value="SDQ25394.1"/>
    <property type="molecule type" value="Genomic_DNA"/>
</dbReference>
<dbReference type="Pfam" id="PF03060">
    <property type="entry name" value="NMO"/>
    <property type="match status" value="1"/>
</dbReference>
<dbReference type="PANTHER" id="PTHR32332:SF31">
    <property type="entry name" value="2-NITROPROPANE DIOXYGENASE FAMILY, PUTATIVE (AFU_ORTHOLOGUE AFUA_2G09850)-RELATED"/>
    <property type="match status" value="1"/>
</dbReference>
<sequence>MSDRRLSDWAAALGLAAPIVCAPMGGVAGGRLAAAVTRAGGLGMIGMGSAGSVPALERELRALDAGAGSGGAPFGIGLVAWGIARDPELLDRALAAGPALVSVSFGDWESPGGDAAWIERVHAVGAQAVTQAATADEAKRAADAGVDAVVARGREGGGHGDHREPLHALLAEVVRAVDVPVLAAGAIGSARDVERVLDAGAAAAWVGTAFAACEEALTPPGAREALIRGSGADTLVTRVYDVALERPWPRRFPERLLRTPFVDRWHGREEALANDAAARAAFAAAVDAGDYSIVPVDAGEGVGGVTRVRPAAEVVALLR</sequence>
<dbReference type="InterPro" id="IPR013785">
    <property type="entry name" value="Aldolase_TIM"/>
</dbReference>
<gene>
    <name evidence="4" type="ORF">SAMN04488565_1654</name>
</gene>
<evidence type="ECO:0000256" key="3">
    <source>
        <dbReference type="ARBA" id="ARBA00023002"/>
    </source>
</evidence>
<dbReference type="GO" id="GO:0018580">
    <property type="term" value="F:nitronate monooxygenase activity"/>
    <property type="evidence" value="ECO:0007669"/>
    <property type="project" value="InterPro"/>
</dbReference>
<dbReference type="InterPro" id="IPR004136">
    <property type="entry name" value="NMO"/>
</dbReference>
<dbReference type="PANTHER" id="PTHR32332">
    <property type="entry name" value="2-NITROPROPANE DIOXYGENASE"/>
    <property type="match status" value="1"/>
</dbReference>
<protein>
    <submittedName>
        <fullName evidence="4">Nitronate monooxygenase</fullName>
    </submittedName>
</protein>
<organism evidence="4 5">
    <name type="scientific">Leucobacter chromiiresistens</name>
    <dbReference type="NCBI Taxonomy" id="1079994"/>
    <lineage>
        <taxon>Bacteria</taxon>
        <taxon>Bacillati</taxon>
        <taxon>Actinomycetota</taxon>
        <taxon>Actinomycetes</taxon>
        <taxon>Micrococcales</taxon>
        <taxon>Microbacteriaceae</taxon>
        <taxon>Leucobacter</taxon>
    </lineage>
</organism>
<dbReference type="eggNOG" id="COG2070">
    <property type="taxonomic scope" value="Bacteria"/>
</dbReference>
<proteinExistence type="predicted"/>
<dbReference type="STRING" id="1079994.SAMN04488565_1654"/>
<dbReference type="SUPFAM" id="SSF51412">
    <property type="entry name" value="Inosine monophosphate dehydrogenase (IMPDH)"/>
    <property type="match status" value="1"/>
</dbReference>
<keyword evidence="2" id="KW-0288">FMN</keyword>
<dbReference type="OrthoDB" id="7165168at2"/>
<evidence type="ECO:0000256" key="1">
    <source>
        <dbReference type="ARBA" id="ARBA00022630"/>
    </source>
</evidence>
<dbReference type="Proteomes" id="UP000182690">
    <property type="component" value="Unassembled WGS sequence"/>
</dbReference>
<dbReference type="Gene3D" id="3.20.20.70">
    <property type="entry name" value="Aldolase class I"/>
    <property type="match status" value="1"/>
</dbReference>
<evidence type="ECO:0000313" key="4">
    <source>
        <dbReference type="EMBL" id="SDQ25394.1"/>
    </source>
</evidence>
<keyword evidence="3" id="KW-0560">Oxidoreductase</keyword>
<dbReference type="AlphaFoldDB" id="A0A1H0ZDB6"/>
<keyword evidence="4" id="KW-0503">Monooxygenase</keyword>